<protein>
    <submittedName>
        <fullName evidence="1">Uncharacterized protein</fullName>
    </submittedName>
</protein>
<proteinExistence type="predicted"/>
<dbReference type="EMBL" id="BK015472">
    <property type="protein sequence ID" value="DAE08627.1"/>
    <property type="molecule type" value="Genomic_DNA"/>
</dbReference>
<name>A0A8S5PQ51_9CAUD</name>
<organism evidence="1">
    <name type="scientific">Myoviridae sp. ctwwN25</name>
    <dbReference type="NCBI Taxonomy" id="2825209"/>
    <lineage>
        <taxon>Viruses</taxon>
        <taxon>Duplodnaviria</taxon>
        <taxon>Heunggongvirae</taxon>
        <taxon>Uroviricota</taxon>
        <taxon>Caudoviricetes</taxon>
    </lineage>
</organism>
<reference evidence="1" key="1">
    <citation type="journal article" date="2021" name="Proc. Natl. Acad. Sci. U.S.A.">
        <title>A Catalog of Tens of Thousands of Viruses from Human Metagenomes Reveals Hidden Associations with Chronic Diseases.</title>
        <authorList>
            <person name="Tisza M.J."/>
            <person name="Buck C.B."/>
        </authorList>
    </citation>
    <scope>NUCLEOTIDE SEQUENCE</scope>
    <source>
        <strain evidence="1">CtwwN25</strain>
    </source>
</reference>
<evidence type="ECO:0000313" key="1">
    <source>
        <dbReference type="EMBL" id="DAE08627.1"/>
    </source>
</evidence>
<accession>A0A8S5PQ51</accession>
<sequence length="225" mass="26707">MIIKINENKTGYEVKNINFIDIDETCIPENMKVTAHFIVKNATNVYETACIKLPTSDTKGSYGKMKSKLDDIEHVNIWVPYQIWDNFDNKHSYGWIWVELKKPIDGIKMIPFMIHKGGPGLSINPDFHKYFLRGFTQPERHHIIGYLYKYGSTLLMDANSFYKKHRREIEDNDMAQDVRQMWAFYFKDSDVPKRIDMGPRKDLKGTTFQYVIDDYDKWMKFNKNH</sequence>